<keyword evidence="2" id="KW-0238">DNA-binding</keyword>
<dbReference type="PROSITE" id="PS51898">
    <property type="entry name" value="TYR_RECOMBINASE"/>
    <property type="match status" value="1"/>
</dbReference>
<proteinExistence type="inferred from homology"/>
<dbReference type="InterPro" id="IPR050090">
    <property type="entry name" value="Tyrosine_recombinase_XerCD"/>
</dbReference>
<sequence>MAVQDLWRDRHGHPTRRDGRGKRYRVVVPGWPSTACRTKAEADRLHAIRLTTKPPRPEDGRTVGELVSVWLDGKRGLSPKGFAAAELAASYVRDRWGDVPPDDVDAADVQAWLASLRTAKGPASASLKHKVLQCTRGALAGRVDLASVSVPREVRRDVHPLSMDELRTLADEIGQGRDDSAALVWLLGTTGLRIGEALALNVGDVDVRRRRVRVHRSKTGGGRDVPVPASVLAMLDLSRDPADPLVRGAHGGRLHKDPWRQRRFRPACDQLGWDGVRIHDLRHTAASLAIASGADVKAVQRMLGHASATMTLDLYGHLWDRGLDDVADRMDAMMADADRTQSVASSPD</sequence>
<evidence type="ECO:0000256" key="3">
    <source>
        <dbReference type="ARBA" id="ARBA00023172"/>
    </source>
</evidence>
<feature type="domain" description="Tyr recombinase" evidence="5">
    <location>
        <begin position="156"/>
        <end position="328"/>
    </location>
</feature>
<comment type="similarity">
    <text evidence="1">Belongs to the 'phage' integrase family.</text>
</comment>
<gene>
    <name evidence="6" type="ORF">CHT91_03130</name>
</gene>
<evidence type="ECO:0000256" key="1">
    <source>
        <dbReference type="ARBA" id="ARBA00008857"/>
    </source>
</evidence>
<dbReference type="InterPro" id="IPR002104">
    <property type="entry name" value="Integrase_catalytic"/>
</dbReference>
<evidence type="ECO:0000313" key="6">
    <source>
        <dbReference type="EMBL" id="RFT46548.1"/>
    </source>
</evidence>
<accession>A0A3E2DMK9</accession>
<dbReference type="PANTHER" id="PTHR30349:SF64">
    <property type="entry name" value="PROPHAGE INTEGRASE INTD-RELATED"/>
    <property type="match status" value="1"/>
</dbReference>
<dbReference type="Gene3D" id="1.10.443.10">
    <property type="entry name" value="Intergrase catalytic core"/>
    <property type="match status" value="1"/>
</dbReference>
<comment type="caution">
    <text evidence="6">The sequence shown here is derived from an EMBL/GenBank/DDBJ whole genome shotgun (WGS) entry which is preliminary data.</text>
</comment>
<dbReference type="Proteomes" id="UP000259211">
    <property type="component" value="Unassembled WGS sequence"/>
</dbReference>
<dbReference type="InterPro" id="IPR013762">
    <property type="entry name" value="Integrase-like_cat_sf"/>
</dbReference>
<evidence type="ECO:0000256" key="2">
    <source>
        <dbReference type="ARBA" id="ARBA00023125"/>
    </source>
</evidence>
<dbReference type="Gene3D" id="1.10.150.130">
    <property type="match status" value="1"/>
</dbReference>
<dbReference type="PANTHER" id="PTHR30349">
    <property type="entry name" value="PHAGE INTEGRASE-RELATED"/>
    <property type="match status" value="1"/>
</dbReference>
<feature type="compositionally biased region" description="Basic residues" evidence="4">
    <location>
        <begin position="10"/>
        <end position="20"/>
    </location>
</feature>
<dbReference type="GO" id="GO:0006310">
    <property type="term" value="P:DNA recombination"/>
    <property type="evidence" value="ECO:0007669"/>
    <property type="project" value="UniProtKB-KW"/>
</dbReference>
<dbReference type="GO" id="GO:0015074">
    <property type="term" value="P:DNA integration"/>
    <property type="evidence" value="ECO:0007669"/>
    <property type="project" value="InterPro"/>
</dbReference>
<dbReference type="InterPro" id="IPR010998">
    <property type="entry name" value="Integrase_recombinase_N"/>
</dbReference>
<evidence type="ECO:0000259" key="5">
    <source>
        <dbReference type="PROSITE" id="PS51898"/>
    </source>
</evidence>
<dbReference type="AlphaFoldDB" id="A0A3E2DMK9"/>
<feature type="region of interest" description="Disordered" evidence="4">
    <location>
        <begin position="1"/>
        <end position="20"/>
    </location>
</feature>
<dbReference type="CDD" id="cd01189">
    <property type="entry name" value="INT_ICEBs1_C_like"/>
    <property type="match status" value="1"/>
</dbReference>
<evidence type="ECO:0000256" key="4">
    <source>
        <dbReference type="SAM" id="MobiDB-lite"/>
    </source>
</evidence>
<dbReference type="InterPro" id="IPR011010">
    <property type="entry name" value="DNA_brk_join_enz"/>
</dbReference>
<organism evidence="6 7">
    <name type="scientific">Cutibacterium avidum</name>
    <dbReference type="NCBI Taxonomy" id="33010"/>
    <lineage>
        <taxon>Bacteria</taxon>
        <taxon>Bacillati</taxon>
        <taxon>Actinomycetota</taxon>
        <taxon>Actinomycetes</taxon>
        <taxon>Propionibacteriales</taxon>
        <taxon>Propionibacteriaceae</taxon>
        <taxon>Cutibacterium</taxon>
    </lineage>
</organism>
<name>A0A3E2DMK9_9ACTN</name>
<reference evidence="6 7" key="1">
    <citation type="submission" date="2017-07" db="EMBL/GenBank/DDBJ databases">
        <authorList>
            <person name="Sun Z.S."/>
            <person name="Albrecht U."/>
            <person name="Echele G."/>
            <person name="Lee C.C."/>
        </authorList>
    </citation>
    <scope>NUCLEOTIDE SEQUENCE [LARGE SCALE GENOMIC DNA]</scope>
    <source>
        <strain evidence="6 7">P16-029</strain>
    </source>
</reference>
<protein>
    <recommendedName>
        <fullName evidence="5">Tyr recombinase domain-containing protein</fullName>
    </recommendedName>
</protein>
<evidence type="ECO:0000313" key="7">
    <source>
        <dbReference type="Proteomes" id="UP000259211"/>
    </source>
</evidence>
<dbReference type="Pfam" id="PF00589">
    <property type="entry name" value="Phage_integrase"/>
    <property type="match status" value="1"/>
</dbReference>
<dbReference type="SUPFAM" id="SSF56349">
    <property type="entry name" value="DNA breaking-rejoining enzymes"/>
    <property type="match status" value="1"/>
</dbReference>
<dbReference type="RefSeq" id="WP_117188695.1">
    <property type="nucleotide sequence ID" value="NZ_NOWI01000002.1"/>
</dbReference>
<dbReference type="EMBL" id="NOWI01000002">
    <property type="protein sequence ID" value="RFT46548.1"/>
    <property type="molecule type" value="Genomic_DNA"/>
</dbReference>
<keyword evidence="3" id="KW-0233">DNA recombination</keyword>
<dbReference type="GO" id="GO:0003677">
    <property type="term" value="F:DNA binding"/>
    <property type="evidence" value="ECO:0007669"/>
    <property type="project" value="UniProtKB-KW"/>
</dbReference>